<dbReference type="GO" id="GO:0000981">
    <property type="term" value="F:DNA-binding transcription factor activity, RNA polymerase II-specific"/>
    <property type="evidence" value="ECO:0007669"/>
    <property type="project" value="TreeGrafter"/>
</dbReference>
<evidence type="ECO:0000256" key="6">
    <source>
        <dbReference type="SAM" id="MobiDB-lite"/>
    </source>
</evidence>
<dbReference type="Pfam" id="PF00010">
    <property type="entry name" value="HLH"/>
    <property type="match status" value="1"/>
</dbReference>
<keyword evidence="4" id="KW-0804">Transcription</keyword>
<evidence type="ECO:0000256" key="5">
    <source>
        <dbReference type="ARBA" id="ARBA00023242"/>
    </source>
</evidence>
<gene>
    <name evidence="9" type="ORF">BDV23DRAFT_157024</name>
</gene>
<evidence type="ECO:0000256" key="2">
    <source>
        <dbReference type="ARBA" id="ARBA00023015"/>
    </source>
</evidence>
<dbReference type="InterPro" id="IPR052207">
    <property type="entry name" value="Max-like/E-box_TFs"/>
</dbReference>
<dbReference type="PROSITE" id="PS50888">
    <property type="entry name" value="BHLH"/>
    <property type="match status" value="1"/>
</dbReference>
<keyword evidence="3" id="KW-0238">DNA-binding</keyword>
<evidence type="ECO:0000256" key="3">
    <source>
        <dbReference type="ARBA" id="ARBA00023125"/>
    </source>
</evidence>
<evidence type="ECO:0000256" key="1">
    <source>
        <dbReference type="ARBA" id="ARBA00004123"/>
    </source>
</evidence>
<feature type="chain" id="PRO_5025040503" description="BHLH domain-containing protein" evidence="7">
    <location>
        <begin position="27"/>
        <end position="253"/>
    </location>
</feature>
<feature type="region of interest" description="Disordered" evidence="6">
    <location>
        <begin position="152"/>
        <end position="172"/>
    </location>
</feature>
<dbReference type="AlphaFoldDB" id="A0A5N7C7K4"/>
<proteinExistence type="predicted"/>
<feature type="domain" description="BHLH" evidence="8">
    <location>
        <begin position="176"/>
        <end position="239"/>
    </location>
</feature>
<dbReference type="SUPFAM" id="SSF47459">
    <property type="entry name" value="HLH, helix-loop-helix DNA-binding domain"/>
    <property type="match status" value="1"/>
</dbReference>
<feature type="signal peptide" evidence="7">
    <location>
        <begin position="1"/>
        <end position="26"/>
    </location>
</feature>
<dbReference type="OrthoDB" id="4511011at2759"/>
<evidence type="ECO:0000259" key="8">
    <source>
        <dbReference type="PROSITE" id="PS50888"/>
    </source>
</evidence>
<dbReference type="PANTHER" id="PTHR15741:SF27">
    <property type="entry name" value="TRANSCRIPTION FACTOR AP-4"/>
    <property type="match status" value="1"/>
</dbReference>
<accession>A0A5N7C7K4</accession>
<protein>
    <recommendedName>
        <fullName evidence="8">BHLH domain-containing protein</fullName>
    </recommendedName>
</protein>
<comment type="subcellular location">
    <subcellularLocation>
        <location evidence="1">Nucleus</location>
    </subcellularLocation>
</comment>
<name>A0A5N7C7K4_PETAA</name>
<dbReference type="GO" id="GO:0000978">
    <property type="term" value="F:RNA polymerase II cis-regulatory region sequence-specific DNA binding"/>
    <property type="evidence" value="ECO:0007669"/>
    <property type="project" value="TreeGrafter"/>
</dbReference>
<feature type="compositionally biased region" description="Polar residues" evidence="6">
    <location>
        <begin position="152"/>
        <end position="164"/>
    </location>
</feature>
<dbReference type="EMBL" id="ML735264">
    <property type="protein sequence ID" value="KAE8389583.1"/>
    <property type="molecule type" value="Genomic_DNA"/>
</dbReference>
<dbReference type="InterPro" id="IPR011598">
    <property type="entry name" value="bHLH_dom"/>
</dbReference>
<keyword evidence="7" id="KW-0732">Signal</keyword>
<dbReference type="GO" id="GO:0005634">
    <property type="term" value="C:nucleus"/>
    <property type="evidence" value="ECO:0007669"/>
    <property type="project" value="UniProtKB-SubCell"/>
</dbReference>
<organism evidence="9">
    <name type="scientific">Petromyces alliaceus</name>
    <name type="common">Aspergillus alliaceus</name>
    <dbReference type="NCBI Taxonomy" id="209559"/>
    <lineage>
        <taxon>Eukaryota</taxon>
        <taxon>Fungi</taxon>
        <taxon>Dikarya</taxon>
        <taxon>Ascomycota</taxon>
        <taxon>Pezizomycotina</taxon>
        <taxon>Eurotiomycetes</taxon>
        <taxon>Eurotiomycetidae</taxon>
        <taxon>Eurotiales</taxon>
        <taxon>Aspergillaceae</taxon>
        <taxon>Aspergillus</taxon>
        <taxon>Aspergillus subgen. Circumdati</taxon>
    </lineage>
</organism>
<keyword evidence="5" id="KW-0539">Nucleus</keyword>
<sequence>MYPFKYIFLGLYYLTLFKMNFYLADGNSPTSQTDQWWMGFPVLPGGSWSTPYDCSRSTSHAQLQSMDLSPGETCSFDMMEGLVCDTSTSPKVLGMTCHEAPAPLSSSQGTMYLTHKQMLFDESARPPESMRTSITPDFSSDSSPAHPAVRQYSSVQRLCPSTSSDKSEDAPSICIQRKEAHNQVERRYRANLNAGFKQLEDITKQEAGTIGTDVKSAKGLRPGRKALILQNAYDRIISLQFELQALQNKIETL</sequence>
<dbReference type="Gene3D" id="4.10.280.10">
    <property type="entry name" value="Helix-loop-helix DNA-binding domain"/>
    <property type="match status" value="1"/>
</dbReference>
<evidence type="ECO:0000313" key="9">
    <source>
        <dbReference type="EMBL" id="KAE8389583.1"/>
    </source>
</evidence>
<dbReference type="InterPro" id="IPR036638">
    <property type="entry name" value="HLH_DNA-bd_sf"/>
</dbReference>
<dbReference type="PANTHER" id="PTHR15741">
    <property type="entry name" value="BASIC HELIX-LOOP-HELIX ZIP TRANSCRIPTION FACTOR"/>
    <property type="match status" value="1"/>
</dbReference>
<keyword evidence="2" id="KW-0805">Transcription regulation</keyword>
<reference evidence="9" key="1">
    <citation type="submission" date="2019-04" db="EMBL/GenBank/DDBJ databases">
        <title>Friends and foes A comparative genomics studyof 23 Aspergillus species from section Flavi.</title>
        <authorList>
            <consortium name="DOE Joint Genome Institute"/>
            <person name="Kjaerbolling I."/>
            <person name="Vesth T."/>
            <person name="Frisvad J.C."/>
            <person name="Nybo J.L."/>
            <person name="Theobald S."/>
            <person name="Kildgaard S."/>
            <person name="Isbrandt T."/>
            <person name="Kuo A."/>
            <person name="Sato A."/>
            <person name="Lyhne E.K."/>
            <person name="Kogle M.E."/>
            <person name="Wiebenga A."/>
            <person name="Kun R.S."/>
            <person name="Lubbers R.J."/>
            <person name="Makela M.R."/>
            <person name="Barry K."/>
            <person name="Chovatia M."/>
            <person name="Clum A."/>
            <person name="Daum C."/>
            <person name="Haridas S."/>
            <person name="He G."/>
            <person name="LaButti K."/>
            <person name="Lipzen A."/>
            <person name="Mondo S."/>
            <person name="Riley R."/>
            <person name="Salamov A."/>
            <person name="Simmons B.A."/>
            <person name="Magnuson J.K."/>
            <person name="Henrissat B."/>
            <person name="Mortensen U.H."/>
            <person name="Larsen T.O."/>
            <person name="Devries R.P."/>
            <person name="Grigoriev I.V."/>
            <person name="Machida M."/>
            <person name="Baker S.E."/>
            <person name="Andersen M.R."/>
        </authorList>
    </citation>
    <scope>NUCLEOTIDE SEQUENCE [LARGE SCALE GENOMIC DNA]</scope>
    <source>
        <strain evidence="9">IBT 14317</strain>
    </source>
</reference>
<dbReference type="GO" id="GO:0046983">
    <property type="term" value="F:protein dimerization activity"/>
    <property type="evidence" value="ECO:0007669"/>
    <property type="project" value="InterPro"/>
</dbReference>
<evidence type="ECO:0000256" key="4">
    <source>
        <dbReference type="ARBA" id="ARBA00023163"/>
    </source>
</evidence>
<dbReference type="Proteomes" id="UP000326877">
    <property type="component" value="Unassembled WGS sequence"/>
</dbReference>
<evidence type="ECO:0000256" key="7">
    <source>
        <dbReference type="SAM" id="SignalP"/>
    </source>
</evidence>